<dbReference type="KEGG" id="mseb:RE474_11475"/>
<dbReference type="GeneID" id="84233346"/>
<accession>A0AA51UKC4</accession>
<protein>
    <submittedName>
        <fullName evidence="1">Uncharacterized protein</fullName>
    </submittedName>
</protein>
<dbReference type="RefSeq" id="WP_309310502.1">
    <property type="nucleotide sequence ID" value="NZ_CP133592.1"/>
</dbReference>
<organism evidence="1 2">
    <name type="scientific">Methanolobus sediminis</name>
    <dbReference type="NCBI Taxonomy" id="3072978"/>
    <lineage>
        <taxon>Archaea</taxon>
        <taxon>Methanobacteriati</taxon>
        <taxon>Methanobacteriota</taxon>
        <taxon>Stenosarchaea group</taxon>
        <taxon>Methanomicrobia</taxon>
        <taxon>Methanosarcinales</taxon>
        <taxon>Methanosarcinaceae</taxon>
        <taxon>Methanolobus</taxon>
    </lineage>
</organism>
<evidence type="ECO:0000313" key="2">
    <source>
        <dbReference type="Proteomes" id="UP001182908"/>
    </source>
</evidence>
<evidence type="ECO:0000313" key="1">
    <source>
        <dbReference type="EMBL" id="WMW24693.1"/>
    </source>
</evidence>
<dbReference type="EMBL" id="CP133592">
    <property type="protein sequence ID" value="WMW24693.1"/>
    <property type="molecule type" value="Genomic_DNA"/>
</dbReference>
<sequence>MSSDNIPTDEEVDGYEDYIEECIDQQHRKEEELIEKYENELHREFFRDTLIINRAHVGWTPKEEPVEEETKKHEIKSRDKINGQTILDYPDSAFTDAFKGTEYRTTSEIVEIVGCTPELARLRLDNLTKNKEDRKRKIKELFKDNGNPFKPRRWQLIE</sequence>
<name>A0AA51UKC4_9EURY</name>
<keyword evidence="2" id="KW-1185">Reference proteome</keyword>
<proteinExistence type="predicted"/>
<dbReference type="Proteomes" id="UP001182908">
    <property type="component" value="Chromosome"/>
</dbReference>
<gene>
    <name evidence="1" type="ORF">RE474_11475</name>
</gene>
<reference evidence="1 2" key="1">
    <citation type="submission" date="2023-08" db="EMBL/GenBank/DDBJ databases">
        <title>Methanolobus mangrovi sp. nov. and Methanolobus sediminis sp. nov, two novel methylotrophic methanogens isolated from mangrove sediments in China.</title>
        <authorList>
            <person name="Zhou J."/>
        </authorList>
    </citation>
    <scope>NUCLEOTIDE SEQUENCE [LARGE SCALE GENOMIC DNA]</scope>
    <source>
        <strain evidence="1 2">FTZ6</strain>
    </source>
</reference>
<dbReference type="AlphaFoldDB" id="A0AA51UKC4"/>